<organism evidence="3 4">
    <name type="scientific">Brassicogethes aeneus</name>
    <name type="common">Rape pollen beetle</name>
    <name type="synonym">Meligethes aeneus</name>
    <dbReference type="NCBI Taxonomy" id="1431903"/>
    <lineage>
        <taxon>Eukaryota</taxon>
        <taxon>Metazoa</taxon>
        <taxon>Ecdysozoa</taxon>
        <taxon>Arthropoda</taxon>
        <taxon>Hexapoda</taxon>
        <taxon>Insecta</taxon>
        <taxon>Pterygota</taxon>
        <taxon>Neoptera</taxon>
        <taxon>Endopterygota</taxon>
        <taxon>Coleoptera</taxon>
        <taxon>Polyphaga</taxon>
        <taxon>Cucujiformia</taxon>
        <taxon>Nitidulidae</taxon>
        <taxon>Meligethinae</taxon>
        <taxon>Brassicogethes</taxon>
    </lineage>
</organism>
<dbReference type="InterPro" id="IPR010849">
    <property type="entry name" value="Gonadal"/>
</dbReference>
<gene>
    <name evidence="3" type="ORF">MELIAE_LOCUS9125</name>
</gene>
<feature type="compositionally biased region" description="Polar residues" evidence="2">
    <location>
        <begin position="9"/>
        <end position="29"/>
    </location>
</feature>
<dbReference type="AlphaFoldDB" id="A0A9P0BCA7"/>
<evidence type="ECO:0000313" key="3">
    <source>
        <dbReference type="EMBL" id="CAH0558898.1"/>
    </source>
</evidence>
<feature type="region of interest" description="Disordered" evidence="2">
    <location>
        <begin position="1"/>
        <end position="29"/>
    </location>
</feature>
<dbReference type="PANTHER" id="PTHR13054">
    <property type="entry name" value="DIGEORGE SYNDROME CRITICAL REGION 6 DGCR6 FAMILY MEMBER"/>
    <property type="match status" value="1"/>
</dbReference>
<sequence length="200" mass="23352">MDSEIAGPSTVTSEPSTSGAEMFNLSPSQTESPEVLQKKLYFLLEQLQNMARDLPAKYQMRLPYELLTSLANCLLNETVFEIVKGLLEIQNVTEQHLYQQRLQFINMKKMEEQEILKTFENDSDRKIEELQKFIVKQKEDLKKFDMNLVLELDQKVYDQQQTLEQAGIPGFYITKTPIEIKLQMHLLDFLLRISRMTLPS</sequence>
<reference evidence="3" key="1">
    <citation type="submission" date="2021-12" db="EMBL/GenBank/DDBJ databases">
        <authorList>
            <person name="King R."/>
        </authorList>
    </citation>
    <scope>NUCLEOTIDE SEQUENCE</scope>
</reference>
<keyword evidence="4" id="KW-1185">Reference proteome</keyword>
<evidence type="ECO:0000313" key="4">
    <source>
        <dbReference type="Proteomes" id="UP001154078"/>
    </source>
</evidence>
<dbReference type="EMBL" id="OV121137">
    <property type="protein sequence ID" value="CAH0558898.1"/>
    <property type="molecule type" value="Genomic_DNA"/>
</dbReference>
<evidence type="ECO:0000256" key="2">
    <source>
        <dbReference type="SAM" id="MobiDB-lite"/>
    </source>
</evidence>
<dbReference type="PANTHER" id="PTHR13054:SF2">
    <property type="entry name" value="PROTEIN DGCR6"/>
    <property type="match status" value="1"/>
</dbReference>
<evidence type="ECO:0008006" key="5">
    <source>
        <dbReference type="Google" id="ProtNLM"/>
    </source>
</evidence>
<proteinExistence type="inferred from homology"/>
<dbReference type="OrthoDB" id="21617at2759"/>
<accession>A0A9P0BCA7</accession>
<protein>
    <recommendedName>
        <fullName evidence="5">Gonadal protein gdl</fullName>
    </recommendedName>
</protein>
<dbReference type="Pfam" id="PF07324">
    <property type="entry name" value="DGCR6"/>
    <property type="match status" value="1"/>
</dbReference>
<dbReference type="Proteomes" id="UP001154078">
    <property type="component" value="Chromosome 6"/>
</dbReference>
<comment type="similarity">
    <text evidence="1">Belongs to the gonadal family.</text>
</comment>
<name>A0A9P0BCA7_BRAAE</name>
<evidence type="ECO:0000256" key="1">
    <source>
        <dbReference type="ARBA" id="ARBA00005939"/>
    </source>
</evidence>